<dbReference type="AlphaFoldDB" id="A0A8H6J8F6"/>
<dbReference type="InterPro" id="IPR010730">
    <property type="entry name" value="HET"/>
</dbReference>
<reference evidence="2 3" key="1">
    <citation type="journal article" date="2020" name="Phytopathology">
        <title>Genome Sequence Resources of Colletotrichum truncatum, C. plurivorum, C. musicola, and C. sojae: Four Species Pathogenic to Soybean (Glycine max).</title>
        <authorList>
            <person name="Rogerio F."/>
            <person name="Boufleur T.R."/>
            <person name="Ciampi-Guillardi M."/>
            <person name="Sukno S.A."/>
            <person name="Thon M.R."/>
            <person name="Massola Junior N.S."/>
            <person name="Baroncelli R."/>
        </authorList>
    </citation>
    <scope>NUCLEOTIDE SEQUENCE [LARGE SCALE GENOMIC DNA]</scope>
    <source>
        <strain evidence="2 3">LFN0009</strain>
    </source>
</reference>
<dbReference type="PANTHER" id="PTHR33112">
    <property type="entry name" value="DOMAIN PROTEIN, PUTATIVE-RELATED"/>
    <property type="match status" value="1"/>
</dbReference>
<evidence type="ECO:0000313" key="2">
    <source>
        <dbReference type="EMBL" id="KAF6808031.1"/>
    </source>
</evidence>
<protein>
    <recommendedName>
        <fullName evidence="1">Heterokaryon incompatibility domain-containing protein</fullName>
    </recommendedName>
</protein>
<comment type="caution">
    <text evidence="2">The sequence shown here is derived from an EMBL/GenBank/DDBJ whole genome shotgun (WGS) entry which is preliminary data.</text>
</comment>
<dbReference type="Proteomes" id="UP000652219">
    <property type="component" value="Unassembled WGS sequence"/>
</dbReference>
<evidence type="ECO:0000313" key="3">
    <source>
        <dbReference type="Proteomes" id="UP000652219"/>
    </source>
</evidence>
<organism evidence="2 3">
    <name type="scientific">Colletotrichum sojae</name>
    <dbReference type="NCBI Taxonomy" id="2175907"/>
    <lineage>
        <taxon>Eukaryota</taxon>
        <taxon>Fungi</taxon>
        <taxon>Dikarya</taxon>
        <taxon>Ascomycota</taxon>
        <taxon>Pezizomycotina</taxon>
        <taxon>Sordariomycetes</taxon>
        <taxon>Hypocreomycetidae</taxon>
        <taxon>Glomerellales</taxon>
        <taxon>Glomerellaceae</taxon>
        <taxon>Colletotrichum</taxon>
        <taxon>Colletotrichum orchidearum species complex</taxon>
    </lineage>
</organism>
<accession>A0A8H6J8F6</accession>
<sequence length="681" mass="76616">MAYCDFCAKLTVDLIQYQDVRFHPNLKSLKHSAESGCAFCGLCWSAIQSDCIPLYISELLNGERPSTYGDEVKDKPFYPSIWLYGQMMPTGPGTRGGVESGGCVWLTCGRCRMSEDALVYFSETNPPGSPIAISLSYYAFAGSAAASMYPERCIAADPDPNLPVSFTLSRLKECNEKHSRCRSQKSLRMPTRVLDVGKGRPLRLRRTDGLCEPYVALSYCWGPSRDTLKTTNETFLKFLVEIPEKLLTKTHQETIQLTRALGFEYLWIDALCIIQGDANDWAFESRHMEQVYGNAALTVTAARSPDSRLGFMTTAGGTKRQPCAIPLSSSNNDVLYIDRPRQLALGPTSTRGWCYQEELLSRRTITFNEDQMVYKCLTWNSWEDGSSSIWGSPSSPSTPVFPSTAPDMKVRKGKTLNMWYGRIEQFTRRSLSNPHDVFGAIASIAKLAHGALGSRYLAGLWEDDVARGLLWKPRHHVQSTFHGPVARPRPTFFAPPPVVRAPSWSWASIEGPVHHRFSAKRWADFGKDGFIKIKPGLENNRWTADETCGVEMLHMPHCELNLVGQLAEALVSDAPAGDYVFKKPRSWWKFWWKNKAAKFGTLLTDAEKTDGDHAGLDERVVAIGLFDVPEEARKKVWCLNVVDREGLMLVEDAEQWRRVGWFVLERVSWFDGRGESAIRLI</sequence>
<evidence type="ECO:0000259" key="1">
    <source>
        <dbReference type="Pfam" id="PF06985"/>
    </source>
</evidence>
<dbReference type="PANTHER" id="PTHR33112:SF10">
    <property type="entry name" value="TOL"/>
    <property type="match status" value="1"/>
</dbReference>
<dbReference type="EMBL" id="WIGN01000125">
    <property type="protein sequence ID" value="KAF6808031.1"/>
    <property type="molecule type" value="Genomic_DNA"/>
</dbReference>
<dbReference type="Pfam" id="PF06985">
    <property type="entry name" value="HET"/>
    <property type="match status" value="1"/>
</dbReference>
<name>A0A8H6J8F6_9PEZI</name>
<keyword evidence="3" id="KW-1185">Reference proteome</keyword>
<gene>
    <name evidence="2" type="ORF">CSOJ01_07799</name>
</gene>
<feature type="domain" description="Heterokaryon incompatibility" evidence="1">
    <location>
        <begin position="214"/>
        <end position="357"/>
    </location>
</feature>
<proteinExistence type="predicted"/>